<protein>
    <submittedName>
        <fullName evidence="1">Uncharacterized protein</fullName>
    </submittedName>
</protein>
<dbReference type="KEGG" id="pmet:G4Y79_20855"/>
<reference evidence="1 2" key="1">
    <citation type="submission" date="2020-02" db="EMBL/GenBank/DDBJ databases">
        <authorList>
            <person name="Zheng R.K."/>
            <person name="Sun C.M."/>
        </authorList>
    </citation>
    <scope>NUCLEOTIDE SEQUENCE [LARGE SCALE GENOMIC DNA]</scope>
    <source>
        <strain evidence="2">rifampicinis</strain>
    </source>
</reference>
<dbReference type="RefSeq" id="WP_195170176.1">
    <property type="nucleotide sequence ID" value="NZ_CP062983.1"/>
</dbReference>
<keyword evidence="2" id="KW-1185">Reference proteome</keyword>
<accession>A0A7S8IE19</accession>
<sequence>MPDQQKPTGKPLICTFRELAFSLKALHMGDKADVDRLHDVWKQGAPTPDSRILNPNGYDPRLAQAGNVEKRIIIPAALEQWVVDTATRRGLAISPGDANQLVEAVQRGRAKARLEAKRRHTR</sequence>
<gene>
    <name evidence="1" type="ORF">G4Y79_20855</name>
</gene>
<organism evidence="1 2">
    <name type="scientific">Phototrophicus methaneseepsis</name>
    <dbReference type="NCBI Taxonomy" id="2710758"/>
    <lineage>
        <taxon>Bacteria</taxon>
        <taxon>Bacillati</taxon>
        <taxon>Chloroflexota</taxon>
        <taxon>Candidatus Thermofontia</taxon>
        <taxon>Phototrophicales</taxon>
        <taxon>Phototrophicaceae</taxon>
        <taxon>Phototrophicus</taxon>
    </lineage>
</organism>
<evidence type="ECO:0000313" key="1">
    <source>
        <dbReference type="EMBL" id="QPC82107.1"/>
    </source>
</evidence>
<evidence type="ECO:0000313" key="2">
    <source>
        <dbReference type="Proteomes" id="UP000594468"/>
    </source>
</evidence>
<name>A0A7S8IE19_9CHLR</name>
<dbReference type="Proteomes" id="UP000594468">
    <property type="component" value="Chromosome"/>
</dbReference>
<dbReference type="EMBL" id="CP062983">
    <property type="protein sequence ID" value="QPC82107.1"/>
    <property type="molecule type" value="Genomic_DNA"/>
</dbReference>
<proteinExistence type="predicted"/>
<dbReference type="AlphaFoldDB" id="A0A7S8IE19"/>